<dbReference type="AlphaFoldDB" id="A0A7X9SML4"/>
<feature type="compositionally biased region" description="Basic and acidic residues" evidence="2">
    <location>
        <begin position="167"/>
        <end position="176"/>
    </location>
</feature>
<protein>
    <submittedName>
        <fullName evidence="5">DnaD domain protein</fullName>
    </submittedName>
</protein>
<dbReference type="InterPro" id="IPR006343">
    <property type="entry name" value="DnaB/C_C"/>
</dbReference>
<dbReference type="NCBIfam" id="TIGR01446">
    <property type="entry name" value="DnaD_dom"/>
    <property type="match status" value="1"/>
</dbReference>
<evidence type="ECO:0000256" key="2">
    <source>
        <dbReference type="SAM" id="MobiDB-lite"/>
    </source>
</evidence>
<dbReference type="InterPro" id="IPR010056">
    <property type="entry name" value="Phage_rep_org__N"/>
</dbReference>
<evidence type="ECO:0000313" key="6">
    <source>
        <dbReference type="Proteomes" id="UP000587880"/>
    </source>
</evidence>
<reference evidence="5 6" key="1">
    <citation type="submission" date="2020-04" db="EMBL/GenBank/DDBJ databases">
        <authorList>
            <person name="Hitch T.C.A."/>
            <person name="Wylensek D."/>
            <person name="Clavel T."/>
        </authorList>
    </citation>
    <scope>NUCLEOTIDE SEQUENCE [LARGE SCALE GENOMIC DNA]</scope>
    <source>
        <strain evidence="5 6">WB01_NA02</strain>
    </source>
</reference>
<feature type="domain" description="DnaB/C C-terminal" evidence="3">
    <location>
        <begin position="307"/>
        <end position="348"/>
    </location>
</feature>
<dbReference type="SUPFAM" id="SSF158499">
    <property type="entry name" value="DnaD domain-like"/>
    <property type="match status" value="1"/>
</dbReference>
<evidence type="ECO:0000313" key="5">
    <source>
        <dbReference type="EMBL" id="NMF04695.1"/>
    </source>
</evidence>
<gene>
    <name evidence="5" type="ORF">HF849_07980</name>
</gene>
<dbReference type="EMBL" id="JABAGD010000011">
    <property type="protein sequence ID" value="NMF04695.1"/>
    <property type="molecule type" value="Genomic_DNA"/>
</dbReference>
<accession>A0A7X9SML4</accession>
<dbReference type="Gene3D" id="1.10.10.630">
    <property type="entry name" value="DnaD domain-like"/>
    <property type="match status" value="1"/>
</dbReference>
<evidence type="ECO:0000256" key="1">
    <source>
        <dbReference type="ARBA" id="ARBA00093462"/>
    </source>
</evidence>
<evidence type="ECO:0000259" key="3">
    <source>
        <dbReference type="Pfam" id="PF07261"/>
    </source>
</evidence>
<comment type="caution">
    <text evidence="5">The sequence shown here is derived from an EMBL/GenBank/DDBJ whole genome shotgun (WGS) entry which is preliminary data.</text>
</comment>
<sequence>MRGIDWIKIAICMFEDEKMRLFDAMEERDLIVYLWLRLLLQAGKVNDNGLIYLTENVPYTKEMLSVLFNRPKDLVEKVMNLLESFGMIEIYENDIIRICNWEKHQNIEGMKKVREINKERTRKCRARKKNVYQVNDDDETDRESCYSMKIEDSTKDKDNAENKYNIKSKDDHENKNIVKNRGGNEDSSDSDITDEKVSINLNLSRCCNANVTEQKEKREQENKKKKLELDKEEKDLKSRAKEKTINTVRCMDSSNVSKESKVSLGKVSRSYEDLKDKGFKLIRELEEYEVNIKGLTLNWILERLSIHEEKYINMAINIAIQRNKYDINYITGILKNWLKEGYPKTYEEMEFESSKEKPKLRFNNFEARTYNYEDLEERLLGWRK</sequence>
<dbReference type="Pfam" id="PF07261">
    <property type="entry name" value="DnaB_2"/>
    <property type="match status" value="1"/>
</dbReference>
<dbReference type="PANTHER" id="PTHR37293:SF7">
    <property type="entry name" value="HYPOTHETICAL PHAGE PROTEIN"/>
    <property type="match status" value="1"/>
</dbReference>
<dbReference type="Pfam" id="PF09681">
    <property type="entry name" value="Phage_rep_org_N"/>
    <property type="match status" value="1"/>
</dbReference>
<feature type="region of interest" description="Disordered" evidence="2">
    <location>
        <begin position="213"/>
        <end position="238"/>
    </location>
</feature>
<organism evidence="5 6">
    <name type="scientific">Clostridium beijerinckii</name>
    <name type="common">Clostridium MP</name>
    <dbReference type="NCBI Taxonomy" id="1520"/>
    <lineage>
        <taxon>Bacteria</taxon>
        <taxon>Bacillati</taxon>
        <taxon>Bacillota</taxon>
        <taxon>Clostridia</taxon>
        <taxon>Eubacteriales</taxon>
        <taxon>Clostridiaceae</taxon>
        <taxon>Clostridium</taxon>
    </lineage>
</organism>
<proteinExistence type="inferred from homology"/>
<dbReference type="InterPro" id="IPR053162">
    <property type="entry name" value="DnaD"/>
</dbReference>
<dbReference type="InterPro" id="IPR034829">
    <property type="entry name" value="DnaD-like_sf"/>
</dbReference>
<feature type="region of interest" description="Disordered" evidence="2">
    <location>
        <begin position="154"/>
        <end position="192"/>
    </location>
</feature>
<comment type="similarity">
    <text evidence="1">Belongs to the DnaB/DnaD family.</text>
</comment>
<dbReference type="Proteomes" id="UP000587880">
    <property type="component" value="Unassembled WGS sequence"/>
</dbReference>
<name>A0A7X9SML4_CLOBE</name>
<feature type="domain" description="Phage replisome organiser N-terminal" evidence="4">
    <location>
        <begin position="6"/>
        <end position="125"/>
    </location>
</feature>
<evidence type="ECO:0000259" key="4">
    <source>
        <dbReference type="Pfam" id="PF09681"/>
    </source>
</evidence>
<dbReference type="NCBIfam" id="TIGR01714">
    <property type="entry name" value="phage_rep_org_N"/>
    <property type="match status" value="1"/>
</dbReference>
<dbReference type="PANTHER" id="PTHR37293">
    <property type="entry name" value="PHAGE REPLICATION PROTEIN-RELATED"/>
    <property type="match status" value="1"/>
</dbReference>